<protein>
    <submittedName>
        <fullName evidence="2">Uncharacterized protein</fullName>
    </submittedName>
</protein>
<name>A0A482IED8_9CAUD</name>
<evidence type="ECO:0000313" key="2">
    <source>
        <dbReference type="EMBL" id="QBP06292.1"/>
    </source>
</evidence>
<organism evidence="2 3">
    <name type="scientific">Stenotrophomonas phage YB07</name>
    <dbReference type="NCBI Taxonomy" id="2555548"/>
    <lineage>
        <taxon>Viruses</taxon>
        <taxon>Duplodnaviria</taxon>
        <taxon>Heunggongvirae</taxon>
        <taxon>Uroviricota</taxon>
        <taxon>Caudoviricetes</taxon>
        <taxon>Menderavirus</taxon>
        <taxon>Menderavirus IMESM1</taxon>
    </lineage>
</organism>
<accession>A0A482IED8</accession>
<evidence type="ECO:0000313" key="3">
    <source>
        <dbReference type="Proteomes" id="UP000294655"/>
    </source>
</evidence>
<proteinExistence type="predicted"/>
<evidence type="ECO:0000256" key="1">
    <source>
        <dbReference type="SAM" id="MobiDB-lite"/>
    </source>
</evidence>
<dbReference type="Proteomes" id="UP000294655">
    <property type="component" value="Segment"/>
</dbReference>
<dbReference type="KEGG" id="vg:55614766"/>
<dbReference type="GeneID" id="55614766"/>
<dbReference type="RefSeq" id="YP_009844442.1">
    <property type="nucleotide sequence ID" value="NC_048755.1"/>
</dbReference>
<reference evidence="2 3" key="1">
    <citation type="submission" date="2019-02" db="EMBL/GenBank/DDBJ databases">
        <authorList>
            <person name="He Y."/>
            <person name="Shi H."/>
            <person name="Li J."/>
            <person name="Sun Y."/>
        </authorList>
    </citation>
    <scope>NUCLEOTIDE SEQUENCE [LARGE SCALE GENOMIC DNA]</scope>
</reference>
<feature type="region of interest" description="Disordered" evidence="1">
    <location>
        <begin position="46"/>
        <end position="67"/>
    </location>
</feature>
<sequence>MSTANTKVYEELKSTYGECLKKLEQICKDNDLDFLVQIQVEPKDESNPNRWVRYGDEDSSNWERSWC</sequence>
<dbReference type="EMBL" id="MK580972">
    <property type="protein sequence ID" value="QBP06292.1"/>
    <property type="molecule type" value="Genomic_DNA"/>
</dbReference>